<evidence type="ECO:0000256" key="1">
    <source>
        <dbReference type="SAM" id="MobiDB-lite"/>
    </source>
</evidence>
<dbReference type="PROSITE" id="PS51318">
    <property type="entry name" value="TAT"/>
    <property type="match status" value="1"/>
</dbReference>
<protein>
    <submittedName>
        <fullName evidence="2">Uncharacterized protein</fullName>
    </submittedName>
</protein>
<sequence length="283" mass="29120">MRPWISRAAPGATDNAAMTSSLSRRRLLGVAAAAAGAGAGAGAGLFGPAAVARAADVTAADPPAAEPATADPAPAELPRMGQRFTLDVVATGAALVVDRPAAPPVLRFTGTWTLEITETHEGDEAARSYRTVDLALQSRHPQFGWIVLRTPNGGGGAGTLRAQDDGSVLDLWAQPMVIAFERCGDDFGPFTFVSRQPAEWTGSLSAYPPPVPGEAADGSPAAGVLYRVAGPVDFGVDPARPNPPADDCPLLSPLPEQPATAREGGDPVFVRLRGMDVLLSSRA</sequence>
<feature type="region of interest" description="Disordered" evidence="1">
    <location>
        <begin position="237"/>
        <end position="266"/>
    </location>
</feature>
<keyword evidence="3" id="KW-1185">Reference proteome</keyword>
<dbReference type="Proteomes" id="UP001501752">
    <property type="component" value="Unassembled WGS sequence"/>
</dbReference>
<comment type="caution">
    <text evidence="2">The sequence shown here is derived from an EMBL/GenBank/DDBJ whole genome shotgun (WGS) entry which is preliminary data.</text>
</comment>
<reference evidence="3" key="1">
    <citation type="journal article" date="2019" name="Int. J. Syst. Evol. Microbiol.">
        <title>The Global Catalogue of Microorganisms (GCM) 10K type strain sequencing project: providing services to taxonomists for standard genome sequencing and annotation.</title>
        <authorList>
            <consortium name="The Broad Institute Genomics Platform"/>
            <consortium name="The Broad Institute Genome Sequencing Center for Infectious Disease"/>
            <person name="Wu L."/>
            <person name="Ma J."/>
        </authorList>
    </citation>
    <scope>NUCLEOTIDE SEQUENCE [LARGE SCALE GENOMIC DNA]</scope>
    <source>
        <strain evidence="3">JCM 13006</strain>
    </source>
</reference>
<dbReference type="EMBL" id="BAABIS010000001">
    <property type="protein sequence ID" value="GAA4885212.1"/>
    <property type="molecule type" value="Genomic_DNA"/>
</dbReference>
<accession>A0ABP9ETK8</accession>
<dbReference type="InterPro" id="IPR006311">
    <property type="entry name" value="TAT_signal"/>
</dbReference>
<organism evidence="2 3">
    <name type="scientific">Kitasatospora terrestris</name>
    <dbReference type="NCBI Taxonomy" id="258051"/>
    <lineage>
        <taxon>Bacteria</taxon>
        <taxon>Bacillati</taxon>
        <taxon>Actinomycetota</taxon>
        <taxon>Actinomycetes</taxon>
        <taxon>Kitasatosporales</taxon>
        <taxon>Streptomycetaceae</taxon>
        <taxon>Kitasatospora</taxon>
    </lineage>
</organism>
<proteinExistence type="predicted"/>
<name>A0ABP9ETK8_9ACTN</name>
<evidence type="ECO:0000313" key="3">
    <source>
        <dbReference type="Proteomes" id="UP001501752"/>
    </source>
</evidence>
<evidence type="ECO:0000313" key="2">
    <source>
        <dbReference type="EMBL" id="GAA4885212.1"/>
    </source>
</evidence>
<gene>
    <name evidence="2" type="ORF">GCM10023235_77800</name>
</gene>